<dbReference type="ExpressionAtlas" id="A0A178W206">
    <property type="expression patterns" value="baseline and differential"/>
</dbReference>
<dbReference type="FunFam" id="1.10.600.10:FF:000007">
    <property type="entry name" value="Isoprene synthase, chloroplastic"/>
    <property type="match status" value="1"/>
</dbReference>
<dbReference type="InterPro" id="IPR036965">
    <property type="entry name" value="Terpene_synth_N_sf"/>
</dbReference>
<evidence type="ECO:0000313" key="13">
    <source>
        <dbReference type="EMBL" id="OAP12520.1"/>
    </source>
</evidence>
<feature type="domain" description="Terpene synthase metal-binding" evidence="12">
    <location>
        <begin position="300"/>
        <end position="540"/>
    </location>
</feature>
<evidence type="ECO:0000256" key="3">
    <source>
        <dbReference type="ARBA" id="ARBA00004496"/>
    </source>
</evidence>
<evidence type="ECO:0000313" key="14">
    <source>
        <dbReference type="Proteomes" id="UP000078284"/>
    </source>
</evidence>
<dbReference type="GO" id="GO:0000287">
    <property type="term" value="F:magnesium ion binding"/>
    <property type="evidence" value="ECO:0007669"/>
    <property type="project" value="InterPro"/>
</dbReference>
<comment type="caution">
    <text evidence="13">The sequence shown here is derived from an EMBL/GenBank/DDBJ whole genome shotgun (WGS) entry which is preliminary data.</text>
</comment>
<dbReference type="CDD" id="cd00684">
    <property type="entry name" value="Terpene_cyclase_plant_C1"/>
    <property type="match status" value="1"/>
</dbReference>
<reference evidence="14" key="1">
    <citation type="journal article" date="2016" name="Proc. Natl. Acad. Sci. U.S.A.">
        <title>Chromosome-level assembly of Arabidopsis thaliana Ler reveals the extent of translocation and inversion polymorphisms.</title>
        <authorList>
            <person name="Zapata L."/>
            <person name="Ding J."/>
            <person name="Willing E.M."/>
            <person name="Hartwig B."/>
            <person name="Bezdan D."/>
            <person name="Jiao W.B."/>
            <person name="Patel V."/>
            <person name="Velikkakam James G."/>
            <person name="Koornneef M."/>
            <person name="Ossowski S."/>
            <person name="Schneeberger K."/>
        </authorList>
    </citation>
    <scope>NUCLEOTIDE SEQUENCE [LARGE SCALE GENOMIC DNA]</scope>
    <source>
        <strain evidence="14">cv. Landsberg erecta</strain>
    </source>
</reference>
<dbReference type="InterPro" id="IPR034741">
    <property type="entry name" value="Terpene_cyclase-like_1_C"/>
</dbReference>
<organism evidence="13 14">
    <name type="scientific">Arabidopsis thaliana</name>
    <name type="common">Mouse-ear cress</name>
    <dbReference type="NCBI Taxonomy" id="3702"/>
    <lineage>
        <taxon>Eukaryota</taxon>
        <taxon>Viridiplantae</taxon>
        <taxon>Streptophyta</taxon>
        <taxon>Embryophyta</taxon>
        <taxon>Tracheophyta</taxon>
        <taxon>Spermatophyta</taxon>
        <taxon>Magnoliopsida</taxon>
        <taxon>eudicotyledons</taxon>
        <taxon>Gunneridae</taxon>
        <taxon>Pentapetalae</taxon>
        <taxon>rosids</taxon>
        <taxon>malvids</taxon>
        <taxon>Brassicales</taxon>
        <taxon>Brassicaceae</taxon>
        <taxon>Camelineae</taxon>
        <taxon>Arabidopsis</taxon>
    </lineage>
</organism>
<dbReference type="Gene3D" id="1.50.10.130">
    <property type="entry name" value="Terpene synthase, N-terminal domain"/>
    <property type="match status" value="1"/>
</dbReference>
<feature type="domain" description="Terpene synthase N-terminal" evidence="11">
    <location>
        <begin position="66"/>
        <end position="243"/>
    </location>
</feature>
<dbReference type="SFLD" id="SFLDS00005">
    <property type="entry name" value="Isoprenoid_Synthase_Type_I"/>
    <property type="match status" value="1"/>
</dbReference>
<evidence type="ECO:0000256" key="5">
    <source>
        <dbReference type="ARBA" id="ARBA00022490"/>
    </source>
</evidence>
<comment type="cofactor">
    <cofactor evidence="1">
        <name>Mn(2+)</name>
        <dbReference type="ChEBI" id="CHEBI:29035"/>
    </cofactor>
</comment>
<comment type="subcellular location">
    <subcellularLocation>
        <location evidence="3">Cytoplasm</location>
    </subcellularLocation>
</comment>
<dbReference type="InterPro" id="IPR008930">
    <property type="entry name" value="Terpenoid_cyclase/PrenylTrfase"/>
</dbReference>
<evidence type="ECO:0000256" key="4">
    <source>
        <dbReference type="ARBA" id="ARBA00004721"/>
    </source>
</evidence>
<dbReference type="SUPFAM" id="SSF48239">
    <property type="entry name" value="Terpenoid cyclases/Protein prenyltransferases"/>
    <property type="match status" value="1"/>
</dbReference>
<proteinExistence type="inferred from homology"/>
<dbReference type="EMBL" id="LUHQ01000001">
    <property type="protein sequence ID" value="OAP12520.1"/>
    <property type="molecule type" value="Genomic_DNA"/>
</dbReference>
<dbReference type="InterPro" id="IPR008949">
    <property type="entry name" value="Isoprenoid_synthase_dom_sf"/>
</dbReference>
<dbReference type="Pfam" id="PF01397">
    <property type="entry name" value="Terpene_synth"/>
    <property type="match status" value="1"/>
</dbReference>
<dbReference type="PANTHER" id="PTHR31225:SF242">
    <property type="entry name" value="TERPENOID SYNTHASE 9"/>
    <property type="match status" value="1"/>
</dbReference>
<name>A0A178W206_ARATH</name>
<keyword evidence="6" id="KW-0479">Metal-binding</keyword>
<comment type="cofactor">
    <cofactor evidence="2">
        <name>Mg(2+)</name>
        <dbReference type="ChEBI" id="CHEBI:18420"/>
    </cofactor>
</comment>
<evidence type="ECO:0000256" key="10">
    <source>
        <dbReference type="ARBA" id="ARBA00038405"/>
    </source>
</evidence>
<accession>A0A178W206</accession>
<evidence type="ECO:0000256" key="8">
    <source>
        <dbReference type="ARBA" id="ARBA00023211"/>
    </source>
</evidence>
<keyword evidence="9" id="KW-0456">Lyase</keyword>
<dbReference type="Pfam" id="PF03936">
    <property type="entry name" value="Terpene_synth_C"/>
    <property type="match status" value="1"/>
</dbReference>
<dbReference type="GO" id="GO:0016102">
    <property type="term" value="P:diterpenoid biosynthetic process"/>
    <property type="evidence" value="ECO:0007669"/>
    <property type="project" value="InterPro"/>
</dbReference>
<dbReference type="SUPFAM" id="SSF48576">
    <property type="entry name" value="Terpenoid synthases"/>
    <property type="match status" value="1"/>
</dbReference>
<evidence type="ECO:0000256" key="1">
    <source>
        <dbReference type="ARBA" id="ARBA00001936"/>
    </source>
</evidence>
<protein>
    <submittedName>
        <fullName evidence="13">Uncharacterized protein</fullName>
    </submittedName>
</protein>
<dbReference type="InterPro" id="IPR001906">
    <property type="entry name" value="Terpene_synth_N"/>
</dbReference>
<dbReference type="InterPro" id="IPR005630">
    <property type="entry name" value="Terpene_synthase_metal-bd"/>
</dbReference>
<dbReference type="InterPro" id="IPR050148">
    <property type="entry name" value="Terpene_synthase-like"/>
</dbReference>
<evidence type="ECO:0000259" key="12">
    <source>
        <dbReference type="Pfam" id="PF03936"/>
    </source>
</evidence>
<dbReference type="InterPro" id="IPR044814">
    <property type="entry name" value="Terpene_cyclase_plant_C1"/>
</dbReference>
<sequence length="598" mass="69429">MEAKFGSQISLHFRTNSFPLRKLYGFPLTTFSGTSLNHLRLKATNTLKGDDQESIRKFKKLPTSEWTHYFHSFVVDVSEMDALRNEIDALKPKVKNTIMSSQGIDSTKKRILMIYMLVSLVLAHHFEEEIYETLRDGFGKIEEMMEDEDDLCTVSIIFWVFRRYGHYISSDVFRRFKGSNGNFKESLTGYAKGMLSLYEAAHLGTTKDYILQEALSFTSSHLESLAACGTCPPHLSVHIQNVLSVPQHWNMEILVPVEYIPFYEQEKDHDEILLKFAKLSFKLLQLQYIQDLKIVTKWYKELEFASKLPPYFRDNIVVNYFYVLAVIYTPQHSYERIMLTQYFTCLAILDDTFDRYASLPEAISLANSLERWAPNDAMDKQPDYLKIVLNFILKTFEVFQKELEPEGRSYTVKATIEEFKTVTKGNFDLAKWAHAVHVPSFEEYMEVGEEEISVCSTLAGIFMCMEQKATKEDYEWLKSRPKFIQTLCARCRLKNDITGFEDDMSRGYVTNAVNCYMKQYGVTKQEAFGELNKIIVEAEKILNEEFLTTVGVRHCVLKATFDLARMIFITYNGYEGFTYPQGKIKEYMTSLFVDRIGL</sequence>
<dbReference type="SFLD" id="SFLDG01019">
    <property type="entry name" value="Terpene_Cyclase_Like_1_C_Termi"/>
    <property type="match status" value="1"/>
</dbReference>
<evidence type="ECO:0000256" key="7">
    <source>
        <dbReference type="ARBA" id="ARBA00022842"/>
    </source>
</evidence>
<dbReference type="GO" id="GO:0005737">
    <property type="term" value="C:cytoplasm"/>
    <property type="evidence" value="ECO:0007669"/>
    <property type="project" value="UniProtKB-SubCell"/>
</dbReference>
<evidence type="ECO:0000256" key="2">
    <source>
        <dbReference type="ARBA" id="ARBA00001946"/>
    </source>
</evidence>
<comment type="pathway">
    <text evidence="4">Secondary metabolite biosynthesis; terpenoid biosynthesis.</text>
</comment>
<keyword evidence="7" id="KW-0460">Magnesium</keyword>
<dbReference type="FunFam" id="1.50.10.130:FF:000009">
    <property type="entry name" value="Terpenoid synthase 26"/>
    <property type="match status" value="1"/>
</dbReference>
<comment type="similarity">
    <text evidence="10">Belongs to the terpene synthase family. Tpsa subfamily.</text>
</comment>
<gene>
    <name evidence="13" type="ordered locus">AXX17_At1g59690</name>
</gene>
<dbReference type="Proteomes" id="UP000078284">
    <property type="component" value="Chromosome 1"/>
</dbReference>
<dbReference type="AlphaFoldDB" id="A0A178W206"/>
<evidence type="ECO:0000256" key="6">
    <source>
        <dbReference type="ARBA" id="ARBA00022723"/>
    </source>
</evidence>
<dbReference type="PANTHER" id="PTHR31225">
    <property type="entry name" value="OS04G0344100 PROTEIN-RELATED"/>
    <property type="match status" value="1"/>
</dbReference>
<evidence type="ECO:0000259" key="11">
    <source>
        <dbReference type="Pfam" id="PF01397"/>
    </source>
</evidence>
<dbReference type="Gene3D" id="1.10.600.10">
    <property type="entry name" value="Farnesyl Diphosphate Synthase"/>
    <property type="match status" value="1"/>
</dbReference>
<dbReference type="GO" id="GO:0010333">
    <property type="term" value="F:terpene synthase activity"/>
    <property type="evidence" value="ECO:0007669"/>
    <property type="project" value="InterPro"/>
</dbReference>
<evidence type="ECO:0000256" key="9">
    <source>
        <dbReference type="ARBA" id="ARBA00023239"/>
    </source>
</evidence>
<keyword evidence="8" id="KW-0464">Manganese</keyword>
<keyword evidence="5" id="KW-0963">Cytoplasm</keyword>